<reference evidence="3 4" key="1">
    <citation type="journal article" date="2017" name="Antonie Van Leeuwenhoek">
        <title>Rhizobium rhizosphaerae sp. nov., a novel species isolated from rice rhizosphere.</title>
        <authorList>
            <person name="Zhao J.J."/>
            <person name="Zhang J."/>
            <person name="Zhang R.J."/>
            <person name="Zhang C.W."/>
            <person name="Yin H.Q."/>
            <person name="Zhang X.X."/>
        </authorList>
    </citation>
    <scope>NUCLEOTIDE SEQUENCE [LARGE SCALE GENOMIC DNA]</scope>
    <source>
        <strain evidence="3 4">E3</strain>
    </source>
</reference>
<feature type="region of interest" description="Disordered" evidence="1">
    <location>
        <begin position="139"/>
        <end position="169"/>
    </location>
</feature>
<evidence type="ECO:0000256" key="2">
    <source>
        <dbReference type="SAM" id="SignalP"/>
    </source>
</evidence>
<dbReference type="Pfam" id="PF17963">
    <property type="entry name" value="Big_9"/>
    <property type="match status" value="1"/>
</dbReference>
<dbReference type="AlphaFoldDB" id="K6YXP2"/>
<dbReference type="NCBIfam" id="TIGR01965">
    <property type="entry name" value="VCBS_repeat"/>
    <property type="match status" value="1"/>
</dbReference>
<dbReference type="GO" id="GO:0005509">
    <property type="term" value="F:calcium ion binding"/>
    <property type="evidence" value="ECO:0007669"/>
    <property type="project" value="InterPro"/>
</dbReference>
<comment type="caution">
    <text evidence="3">The sequence shown here is derived from an EMBL/GenBank/DDBJ whole genome shotgun (WGS) entry which is preliminary data.</text>
</comment>
<name>K6YXP2_9ALTE</name>
<dbReference type="PROSITE" id="PS51257">
    <property type="entry name" value="PROKAR_LIPOPROTEIN"/>
    <property type="match status" value="1"/>
</dbReference>
<feature type="signal peptide" evidence="2">
    <location>
        <begin position="1"/>
        <end position="25"/>
    </location>
</feature>
<dbReference type="EMBL" id="BAEN01000065">
    <property type="protein sequence ID" value="GAC16005.1"/>
    <property type="molecule type" value="Genomic_DNA"/>
</dbReference>
<keyword evidence="2" id="KW-0732">Signal</keyword>
<evidence type="ECO:0000256" key="1">
    <source>
        <dbReference type="SAM" id="MobiDB-lite"/>
    </source>
</evidence>
<dbReference type="RefSeq" id="WP_008845808.1">
    <property type="nucleotide sequence ID" value="NZ_BAEN01000065.1"/>
</dbReference>
<evidence type="ECO:0000313" key="3">
    <source>
        <dbReference type="EMBL" id="GAC16005.1"/>
    </source>
</evidence>
<feature type="chain" id="PRO_5003897869" description="Cadherin domain-containing protein" evidence="2">
    <location>
        <begin position="26"/>
        <end position="169"/>
    </location>
</feature>
<dbReference type="STRING" id="1127673.GLIP_3391"/>
<dbReference type="Proteomes" id="UP000006334">
    <property type="component" value="Unassembled WGS sequence"/>
</dbReference>
<organism evidence="3 4">
    <name type="scientific">Aliiglaciecola lipolytica E3</name>
    <dbReference type="NCBI Taxonomy" id="1127673"/>
    <lineage>
        <taxon>Bacteria</taxon>
        <taxon>Pseudomonadati</taxon>
        <taxon>Pseudomonadota</taxon>
        <taxon>Gammaproteobacteria</taxon>
        <taxon>Alteromonadales</taxon>
        <taxon>Alteromonadaceae</taxon>
        <taxon>Aliiglaciecola</taxon>
    </lineage>
</organism>
<accession>K6YXP2</accession>
<keyword evidence="4" id="KW-1185">Reference proteome</keyword>
<proteinExistence type="predicted"/>
<dbReference type="InterPro" id="IPR015919">
    <property type="entry name" value="Cadherin-like_sf"/>
</dbReference>
<evidence type="ECO:0008006" key="5">
    <source>
        <dbReference type="Google" id="ProtNLM"/>
    </source>
</evidence>
<dbReference type="eggNOG" id="COG4932">
    <property type="taxonomic scope" value="Bacteria"/>
</dbReference>
<evidence type="ECO:0000313" key="4">
    <source>
        <dbReference type="Proteomes" id="UP000006334"/>
    </source>
</evidence>
<sequence length="169" mass="18011">MNIHMLKTSLLAVSTGVLLSGCNWGDDDDAPKGNTTPVAISEDLTTQAGIAIMDQVTATDADGQSLSYILVTEPTLGMLTLESDGQFTYTPNPTVTGMDSFEFRASDGEAKSMVATVNITIEAQVVSFASYSRAAFAQQETDEPLPTNGREFTQDVTSPDAYDDLIDNP</sequence>
<dbReference type="InterPro" id="IPR010221">
    <property type="entry name" value="VCBS_dom"/>
</dbReference>
<protein>
    <recommendedName>
        <fullName evidence="5">Cadherin domain-containing protein</fullName>
    </recommendedName>
</protein>
<dbReference type="Gene3D" id="2.60.40.3440">
    <property type="match status" value="1"/>
</dbReference>
<gene>
    <name evidence="3" type="ORF">GLIP_3391</name>
</gene>
<dbReference type="GO" id="GO:0016020">
    <property type="term" value="C:membrane"/>
    <property type="evidence" value="ECO:0007669"/>
    <property type="project" value="InterPro"/>
</dbReference>
<dbReference type="SUPFAM" id="SSF49313">
    <property type="entry name" value="Cadherin-like"/>
    <property type="match status" value="1"/>
</dbReference>